<dbReference type="EMBL" id="CAACVJ010000006">
    <property type="protein sequence ID" value="VEP11405.1"/>
    <property type="molecule type" value="Genomic_DNA"/>
</dbReference>
<keyword evidence="2" id="KW-1185">Reference proteome</keyword>
<accession>A0A563VJA7</accession>
<evidence type="ECO:0008006" key="3">
    <source>
        <dbReference type="Google" id="ProtNLM"/>
    </source>
</evidence>
<proteinExistence type="predicted"/>
<name>A0A563VJA7_9CYAN</name>
<evidence type="ECO:0000313" key="2">
    <source>
        <dbReference type="Proteomes" id="UP000320055"/>
    </source>
</evidence>
<organism evidence="1 2">
    <name type="scientific">Hyella patelloides LEGE 07179</name>
    <dbReference type="NCBI Taxonomy" id="945734"/>
    <lineage>
        <taxon>Bacteria</taxon>
        <taxon>Bacillati</taxon>
        <taxon>Cyanobacteriota</taxon>
        <taxon>Cyanophyceae</taxon>
        <taxon>Pleurocapsales</taxon>
        <taxon>Hyellaceae</taxon>
        <taxon>Hyella</taxon>
    </lineage>
</organism>
<protein>
    <recommendedName>
        <fullName evidence="3">Transposase</fullName>
    </recommendedName>
</protein>
<reference evidence="1 2" key="1">
    <citation type="submission" date="2019-01" db="EMBL/GenBank/DDBJ databases">
        <authorList>
            <person name="Brito A."/>
        </authorList>
    </citation>
    <scope>NUCLEOTIDE SEQUENCE [LARGE SCALE GENOMIC DNA]</scope>
    <source>
        <strain evidence="1">1</strain>
    </source>
</reference>
<dbReference type="Proteomes" id="UP000320055">
    <property type="component" value="Unassembled WGS sequence"/>
</dbReference>
<sequence length="43" mass="5081">MNFREFKVIAQTMKIRIHARGLIMTARDALDIRLENTSNRSFD</sequence>
<gene>
    <name evidence="1" type="ORF">H1P_1030004</name>
</gene>
<evidence type="ECO:0000313" key="1">
    <source>
        <dbReference type="EMBL" id="VEP11405.1"/>
    </source>
</evidence>
<dbReference type="AlphaFoldDB" id="A0A563VJA7"/>